<evidence type="ECO:0000313" key="3">
    <source>
        <dbReference type="Proteomes" id="UP000615446"/>
    </source>
</evidence>
<reference evidence="2" key="1">
    <citation type="submission" date="2019-10" db="EMBL/GenBank/DDBJ databases">
        <title>Conservation and host-specific expression of non-tandemly repeated heterogenous ribosome RNA gene in arbuscular mycorrhizal fungi.</title>
        <authorList>
            <person name="Maeda T."/>
            <person name="Kobayashi Y."/>
            <person name="Nakagawa T."/>
            <person name="Ezawa T."/>
            <person name="Yamaguchi K."/>
            <person name="Bino T."/>
            <person name="Nishimoto Y."/>
            <person name="Shigenobu S."/>
            <person name="Kawaguchi M."/>
        </authorList>
    </citation>
    <scope>NUCLEOTIDE SEQUENCE</scope>
    <source>
        <strain evidence="2">HR1</strain>
    </source>
</reference>
<sequence length="138" mass="15358">MTNALQLNNQAGIAGSSTAEIILTIQTCIDINLAQNKKFYIMVQDLSKAYDRINLDLLITAMDRLDLPKIFQMTIINLFKGHKNSVIIGDHLTNSFDLTTGIIQGEVISPILWVLYYDPLFEAINNTMTGGINLQANI</sequence>
<proteinExistence type="predicted"/>
<dbReference type="EMBL" id="BLAL01000176">
    <property type="protein sequence ID" value="GES88173.1"/>
    <property type="molecule type" value="Genomic_DNA"/>
</dbReference>
<dbReference type="OrthoDB" id="2205812at2759"/>
<feature type="domain" description="Reverse transcriptase" evidence="1">
    <location>
        <begin position="1"/>
        <end position="138"/>
    </location>
</feature>
<dbReference type="Pfam" id="PF00078">
    <property type="entry name" value="RVT_1"/>
    <property type="match status" value="1"/>
</dbReference>
<dbReference type="Proteomes" id="UP000615446">
    <property type="component" value="Unassembled WGS sequence"/>
</dbReference>
<dbReference type="GO" id="GO:0003964">
    <property type="term" value="F:RNA-directed DNA polymerase activity"/>
    <property type="evidence" value="ECO:0007669"/>
    <property type="project" value="UniProtKB-KW"/>
</dbReference>
<evidence type="ECO:0000313" key="2">
    <source>
        <dbReference type="EMBL" id="GES88173.1"/>
    </source>
</evidence>
<dbReference type="PROSITE" id="PS50878">
    <property type="entry name" value="RT_POL"/>
    <property type="match status" value="1"/>
</dbReference>
<dbReference type="AlphaFoldDB" id="A0A8H3QQ92"/>
<organism evidence="2 3">
    <name type="scientific">Rhizophagus clarus</name>
    <dbReference type="NCBI Taxonomy" id="94130"/>
    <lineage>
        <taxon>Eukaryota</taxon>
        <taxon>Fungi</taxon>
        <taxon>Fungi incertae sedis</taxon>
        <taxon>Mucoromycota</taxon>
        <taxon>Glomeromycotina</taxon>
        <taxon>Glomeromycetes</taxon>
        <taxon>Glomerales</taxon>
        <taxon>Glomeraceae</taxon>
        <taxon>Rhizophagus</taxon>
    </lineage>
</organism>
<gene>
    <name evidence="2" type="ORF">RCL2_001514200</name>
</gene>
<keyword evidence="2" id="KW-0808">Transferase</keyword>
<accession>A0A8H3QQ92</accession>
<protein>
    <submittedName>
        <fullName evidence="2">RNA-directed DNA polymerase from mobile element jockey-like</fullName>
    </submittedName>
</protein>
<dbReference type="PANTHER" id="PTHR19446">
    <property type="entry name" value="REVERSE TRANSCRIPTASES"/>
    <property type="match status" value="1"/>
</dbReference>
<name>A0A8H3QQ92_9GLOM</name>
<comment type="caution">
    <text evidence="2">The sequence shown here is derived from an EMBL/GenBank/DDBJ whole genome shotgun (WGS) entry which is preliminary data.</text>
</comment>
<keyword evidence="2" id="KW-0695">RNA-directed DNA polymerase</keyword>
<evidence type="ECO:0000259" key="1">
    <source>
        <dbReference type="PROSITE" id="PS50878"/>
    </source>
</evidence>
<keyword evidence="2" id="KW-0548">Nucleotidyltransferase</keyword>
<dbReference type="InterPro" id="IPR000477">
    <property type="entry name" value="RT_dom"/>
</dbReference>